<dbReference type="GO" id="GO:0016746">
    <property type="term" value="F:acyltransferase activity"/>
    <property type="evidence" value="ECO:0007669"/>
    <property type="project" value="UniProtKB-KW"/>
</dbReference>
<protein>
    <submittedName>
        <fullName evidence="2">COG0596: Predicted hydrolases or acyltransferases (Alpha/beta hydrolase superfamily)</fullName>
    </submittedName>
</protein>
<proteinExistence type="predicted"/>
<sequence>MATSVQPKDKTVNVKGINLHYLDWGTEGKPKVLLLHGLRGHSHSWDDVSADLCQDYHVIALDQRGRGESDWAPGGDYSSESFVADLEGFCQAVGLDSFIMVGHSMGGRNSMAFAGKNASKIQKLVIIDIGPDLDPKGSGRITQEMIDVPEEFDTFEDVYAYQSKQNRFCSEPVLRRRLTYATKQLPNGKFGWRYDLEVREQRRNNTGSKQPDLWLNLPGIKCPVLIVRGSATDTLGLATAEKMVDVLPDGKLVHIDRAARMVFEDNPEDFIRALHDFLD</sequence>
<dbReference type="SUPFAM" id="SSF53474">
    <property type="entry name" value="alpha/beta-Hydrolases"/>
    <property type="match status" value="1"/>
</dbReference>
<keyword evidence="2" id="KW-0378">Hydrolase</keyword>
<dbReference type="PANTHER" id="PTHR43194">
    <property type="entry name" value="HYDROLASE ALPHA/BETA FOLD FAMILY"/>
    <property type="match status" value="1"/>
</dbReference>
<dbReference type="InterPro" id="IPR000073">
    <property type="entry name" value="AB_hydrolase_1"/>
</dbReference>
<accession>A0A160V7M8</accession>
<keyword evidence="2" id="KW-0012">Acyltransferase</keyword>
<organism evidence="2">
    <name type="scientific">hydrothermal vent metagenome</name>
    <dbReference type="NCBI Taxonomy" id="652676"/>
    <lineage>
        <taxon>unclassified sequences</taxon>
        <taxon>metagenomes</taxon>
        <taxon>ecological metagenomes</taxon>
    </lineage>
</organism>
<keyword evidence="2" id="KW-0808">Transferase</keyword>
<dbReference type="AlphaFoldDB" id="A0A160V7M8"/>
<evidence type="ECO:0000259" key="1">
    <source>
        <dbReference type="Pfam" id="PF00561"/>
    </source>
</evidence>
<evidence type="ECO:0000313" key="2">
    <source>
        <dbReference type="EMBL" id="CUV01896.1"/>
    </source>
</evidence>
<dbReference type="GO" id="GO:0016787">
    <property type="term" value="F:hydrolase activity"/>
    <property type="evidence" value="ECO:0007669"/>
    <property type="project" value="UniProtKB-KW"/>
</dbReference>
<name>A0A160V7M8_9ZZZZ</name>
<dbReference type="InterPro" id="IPR029058">
    <property type="entry name" value="AB_hydrolase_fold"/>
</dbReference>
<dbReference type="PRINTS" id="PR00111">
    <property type="entry name" value="ABHYDROLASE"/>
</dbReference>
<dbReference type="PANTHER" id="PTHR43194:SF2">
    <property type="entry name" value="PEROXISOMAL MEMBRANE PROTEIN LPX1"/>
    <property type="match status" value="1"/>
</dbReference>
<gene>
    <name evidence="2" type="ORF">MGWOODY_Clf739</name>
</gene>
<dbReference type="EMBL" id="FAXA01000149">
    <property type="protein sequence ID" value="CUV01896.1"/>
    <property type="molecule type" value="Genomic_DNA"/>
</dbReference>
<reference evidence="2" key="1">
    <citation type="submission" date="2015-10" db="EMBL/GenBank/DDBJ databases">
        <authorList>
            <person name="Gilbert D.G."/>
        </authorList>
    </citation>
    <scope>NUCLEOTIDE SEQUENCE</scope>
</reference>
<feature type="domain" description="AB hydrolase-1" evidence="1">
    <location>
        <begin position="32"/>
        <end position="267"/>
    </location>
</feature>
<dbReference type="InterPro" id="IPR050228">
    <property type="entry name" value="Carboxylesterase_BioH"/>
</dbReference>
<dbReference type="Gene3D" id="3.40.50.1820">
    <property type="entry name" value="alpha/beta hydrolase"/>
    <property type="match status" value="1"/>
</dbReference>
<dbReference type="Pfam" id="PF00561">
    <property type="entry name" value="Abhydrolase_1"/>
    <property type="match status" value="1"/>
</dbReference>